<sequence>MVEKTSNDQAEELRQQVKRRENKQEVDIASLPPRSEYHKHKKNKSRKFRMRFPLIRVLLVLFIILVIAALSSPIWLENL</sequence>
<feature type="region of interest" description="Disordered" evidence="1">
    <location>
        <begin position="1"/>
        <end position="45"/>
    </location>
</feature>
<name>A0ABT5V9L7_9BACI</name>
<reference evidence="3" key="1">
    <citation type="submission" date="2024-05" db="EMBL/GenBank/DDBJ databases">
        <title>Alkalihalobacillus sp. strain MEB203 novel alkaliphilic bacterium from Lonar Lake, India.</title>
        <authorList>
            <person name="Joshi A."/>
            <person name="Thite S."/>
            <person name="Mengade P."/>
        </authorList>
    </citation>
    <scope>NUCLEOTIDE SEQUENCE</scope>
    <source>
        <strain evidence="3">MEB 203</strain>
    </source>
</reference>
<feature type="compositionally biased region" description="Basic and acidic residues" evidence="1">
    <location>
        <begin position="1"/>
        <end position="26"/>
    </location>
</feature>
<evidence type="ECO:0000313" key="3">
    <source>
        <dbReference type="EMBL" id="MDE5411975.1"/>
    </source>
</evidence>
<evidence type="ECO:0000256" key="1">
    <source>
        <dbReference type="SAM" id="MobiDB-lite"/>
    </source>
</evidence>
<dbReference type="Proteomes" id="UP001148125">
    <property type="component" value="Unassembled WGS sequence"/>
</dbReference>
<accession>A0ABT5V9L7</accession>
<keyword evidence="2" id="KW-0472">Membrane</keyword>
<proteinExistence type="predicted"/>
<keyword evidence="4" id="KW-1185">Reference proteome</keyword>
<feature type="transmembrane region" description="Helical" evidence="2">
    <location>
        <begin position="54"/>
        <end position="76"/>
    </location>
</feature>
<dbReference type="EMBL" id="JAOTPO010000001">
    <property type="protein sequence ID" value="MDE5411975.1"/>
    <property type="molecule type" value="Genomic_DNA"/>
</dbReference>
<protein>
    <submittedName>
        <fullName evidence="3">Uncharacterized protein</fullName>
    </submittedName>
</protein>
<comment type="caution">
    <text evidence="3">The sequence shown here is derived from an EMBL/GenBank/DDBJ whole genome shotgun (WGS) entry which is preliminary data.</text>
</comment>
<dbReference type="RefSeq" id="WP_275116603.1">
    <property type="nucleotide sequence ID" value="NZ_JAOTPO010000001.1"/>
</dbReference>
<organism evidence="3 4">
    <name type="scientific">Alkalihalobacterium chitinilyticum</name>
    <dbReference type="NCBI Taxonomy" id="2980103"/>
    <lineage>
        <taxon>Bacteria</taxon>
        <taxon>Bacillati</taxon>
        <taxon>Bacillota</taxon>
        <taxon>Bacilli</taxon>
        <taxon>Bacillales</taxon>
        <taxon>Bacillaceae</taxon>
        <taxon>Alkalihalobacterium</taxon>
    </lineage>
</organism>
<gene>
    <name evidence="3" type="ORF">N7Z68_01080</name>
</gene>
<keyword evidence="2" id="KW-1133">Transmembrane helix</keyword>
<keyword evidence="2" id="KW-0812">Transmembrane</keyword>
<evidence type="ECO:0000313" key="4">
    <source>
        <dbReference type="Proteomes" id="UP001148125"/>
    </source>
</evidence>
<evidence type="ECO:0000256" key="2">
    <source>
        <dbReference type="SAM" id="Phobius"/>
    </source>
</evidence>